<proteinExistence type="predicted"/>
<feature type="domain" description="SnoaL-like" evidence="1">
    <location>
        <begin position="12"/>
        <end position="117"/>
    </location>
</feature>
<evidence type="ECO:0000313" key="2">
    <source>
        <dbReference type="EMBL" id="MFC5835922.1"/>
    </source>
</evidence>
<dbReference type="InterPro" id="IPR032710">
    <property type="entry name" value="NTF2-like_dom_sf"/>
</dbReference>
<evidence type="ECO:0000259" key="1">
    <source>
        <dbReference type="Pfam" id="PF12680"/>
    </source>
</evidence>
<dbReference type="Pfam" id="PF12680">
    <property type="entry name" value="SnoaL_2"/>
    <property type="match status" value="1"/>
</dbReference>
<sequence length="145" mass="16280">MSAAENNRKLLQHVFEEMSKGNTRAFRDAMADDFRWVFPGNWSWSGSWGPKSVALEGMLGPLMEQFADYRSAADLVLADGDHVVVRAHSQATTKRGQTYDQTYCFVFRVAGGRLAEVVEYCDTALAERVLTPPARPESSGYIRKR</sequence>
<dbReference type="SUPFAM" id="SSF54427">
    <property type="entry name" value="NTF2-like"/>
    <property type="match status" value="1"/>
</dbReference>
<organism evidence="2 3">
    <name type="scientific">Nonomuraea insulae</name>
    <dbReference type="NCBI Taxonomy" id="1616787"/>
    <lineage>
        <taxon>Bacteria</taxon>
        <taxon>Bacillati</taxon>
        <taxon>Actinomycetota</taxon>
        <taxon>Actinomycetes</taxon>
        <taxon>Streptosporangiales</taxon>
        <taxon>Streptosporangiaceae</taxon>
        <taxon>Nonomuraea</taxon>
    </lineage>
</organism>
<dbReference type="RefSeq" id="WP_379525329.1">
    <property type="nucleotide sequence ID" value="NZ_JBHSPA010000136.1"/>
</dbReference>
<name>A0ABW1DDL2_9ACTN</name>
<evidence type="ECO:0000313" key="3">
    <source>
        <dbReference type="Proteomes" id="UP001596058"/>
    </source>
</evidence>
<protein>
    <submittedName>
        <fullName evidence="2">Nuclear transport factor 2 family protein</fullName>
    </submittedName>
</protein>
<dbReference type="InterPro" id="IPR037401">
    <property type="entry name" value="SnoaL-like"/>
</dbReference>
<dbReference type="Gene3D" id="3.10.450.50">
    <property type="match status" value="1"/>
</dbReference>
<dbReference type="PANTHER" id="PTHR41252">
    <property type="entry name" value="BLR2505 PROTEIN"/>
    <property type="match status" value="1"/>
</dbReference>
<reference evidence="3" key="1">
    <citation type="journal article" date="2019" name="Int. J. Syst. Evol. Microbiol.">
        <title>The Global Catalogue of Microorganisms (GCM) 10K type strain sequencing project: providing services to taxonomists for standard genome sequencing and annotation.</title>
        <authorList>
            <consortium name="The Broad Institute Genomics Platform"/>
            <consortium name="The Broad Institute Genome Sequencing Center for Infectious Disease"/>
            <person name="Wu L."/>
            <person name="Ma J."/>
        </authorList>
    </citation>
    <scope>NUCLEOTIDE SEQUENCE [LARGE SCALE GENOMIC DNA]</scope>
    <source>
        <strain evidence="3">CCUG 53903</strain>
    </source>
</reference>
<gene>
    <name evidence="2" type="ORF">ACFPZ3_69935</name>
</gene>
<comment type="caution">
    <text evidence="2">The sequence shown here is derived from an EMBL/GenBank/DDBJ whole genome shotgun (WGS) entry which is preliminary data.</text>
</comment>
<keyword evidence="3" id="KW-1185">Reference proteome</keyword>
<dbReference type="PANTHER" id="PTHR41252:SF1">
    <property type="entry name" value="BLR2505 PROTEIN"/>
    <property type="match status" value="1"/>
</dbReference>
<dbReference type="EMBL" id="JBHSPA010000136">
    <property type="protein sequence ID" value="MFC5835922.1"/>
    <property type="molecule type" value="Genomic_DNA"/>
</dbReference>
<dbReference type="Proteomes" id="UP001596058">
    <property type="component" value="Unassembled WGS sequence"/>
</dbReference>
<accession>A0ABW1DDL2</accession>